<evidence type="ECO:0000256" key="1">
    <source>
        <dbReference type="ARBA" id="ARBA00004245"/>
    </source>
</evidence>
<dbReference type="InterPro" id="IPR003124">
    <property type="entry name" value="WH2_dom"/>
</dbReference>
<organism evidence="9 10">
    <name type="scientific">Camellia sinensis var. sinensis</name>
    <name type="common">China tea</name>
    <dbReference type="NCBI Taxonomy" id="542762"/>
    <lineage>
        <taxon>Eukaryota</taxon>
        <taxon>Viridiplantae</taxon>
        <taxon>Streptophyta</taxon>
        <taxon>Embryophyta</taxon>
        <taxon>Tracheophyta</taxon>
        <taxon>Spermatophyta</taxon>
        <taxon>Magnoliopsida</taxon>
        <taxon>eudicotyledons</taxon>
        <taxon>Gunneridae</taxon>
        <taxon>Pentapetalae</taxon>
        <taxon>asterids</taxon>
        <taxon>Ericales</taxon>
        <taxon>Theaceae</taxon>
        <taxon>Camellia</taxon>
    </lineage>
</organism>
<feature type="region of interest" description="Disordered" evidence="7">
    <location>
        <begin position="434"/>
        <end position="453"/>
    </location>
</feature>
<dbReference type="Gene3D" id="1.20.5.340">
    <property type="match status" value="1"/>
</dbReference>
<dbReference type="FunFam" id="1.20.5.340:FF:000045">
    <property type="entry name" value="SCAR family protein"/>
    <property type="match status" value="1"/>
</dbReference>
<gene>
    <name evidence="9" type="ORF">TEA_026099</name>
</gene>
<proteinExistence type="inferred from homology"/>
<evidence type="ECO:0000256" key="6">
    <source>
        <dbReference type="RuleBase" id="RU367034"/>
    </source>
</evidence>
<feature type="region of interest" description="Disordered" evidence="7">
    <location>
        <begin position="596"/>
        <end position="639"/>
    </location>
</feature>
<evidence type="ECO:0000256" key="4">
    <source>
        <dbReference type="ARBA" id="ARBA00023212"/>
    </source>
</evidence>
<comment type="similarity">
    <text evidence="2 6">Belongs to the SCAR/WAVE family.</text>
</comment>
<accession>A0A4S4D3U1</accession>
<dbReference type="GO" id="GO:0071933">
    <property type="term" value="F:Arp2/3 complex binding"/>
    <property type="evidence" value="ECO:0007669"/>
    <property type="project" value="TreeGrafter"/>
</dbReference>
<comment type="function">
    <text evidence="5">Involved in regulation of actin and microtubule organization. Part of a WAVE complex that activates the Arp2/3 complex. Regulates trichome branch positioning and expansion.</text>
</comment>
<dbReference type="Proteomes" id="UP000306102">
    <property type="component" value="Unassembled WGS sequence"/>
</dbReference>
<name>A0A4S4D3U1_CAMSN</name>
<dbReference type="Gene3D" id="6.10.280.150">
    <property type="match status" value="1"/>
</dbReference>
<evidence type="ECO:0000256" key="3">
    <source>
        <dbReference type="ARBA" id="ARBA00022490"/>
    </source>
</evidence>
<keyword evidence="3 6" id="KW-0963">Cytoplasm</keyword>
<feature type="compositionally biased region" description="Polar residues" evidence="7">
    <location>
        <begin position="434"/>
        <end position="448"/>
    </location>
</feature>
<evidence type="ECO:0000313" key="9">
    <source>
        <dbReference type="EMBL" id="THF96981.1"/>
    </source>
</evidence>
<dbReference type="InterPro" id="IPR028288">
    <property type="entry name" value="SCAR/WAVE_fam"/>
</dbReference>
<keyword evidence="6" id="KW-0009">Actin-binding</keyword>
<evidence type="ECO:0000256" key="2">
    <source>
        <dbReference type="ARBA" id="ARBA00006993"/>
    </source>
</evidence>
<dbReference type="GO" id="GO:0034237">
    <property type="term" value="F:protein kinase A regulatory subunit binding"/>
    <property type="evidence" value="ECO:0007669"/>
    <property type="project" value="TreeGrafter"/>
</dbReference>
<evidence type="ECO:0000313" key="10">
    <source>
        <dbReference type="Proteomes" id="UP000306102"/>
    </source>
</evidence>
<dbReference type="STRING" id="542762.A0A4S4D3U1"/>
<sequence length="1611" mass="177173">MPLPRYQIRNEYSLADPELYRAADKDDPEALLEGVAMAGLVGVLRQLGDLAEFAAEIFHDLHEEVMATSARGHGLMVRVQQLEAEFPSIEKAFLSQTNHSSFFYNTGVDWHPNLRMDQSLITQGDLPRFVMDSYEECRGPPQLFLLDKFDVAGAGACLKRYTDPSFFKVDSSSSGMTNAKVQREKKIRKAKKKGSHWRNGGTPEVLTTSNAKLHQLFLEESVENHINDPARRVKLKRRLNGFPFGSKTGKSYMEQFLKSPTPDSNVREISVNLSPLKLPSNITGESGIEVLEISTVSPDKELVHPCSSPDVEETGRKPTIDELSEEVEYGISEVPGLNPISEADNVLSTLHEDVDEKEIAVDRGRKIEGSVDGYQSDDIASEVDNYMDALTTMDSEMETDTECKAKNDLHFLNVENQGIDSDANEEQRDIQAHFSDSQSIGNSTATDDGNSSSKKGLFSFSFSDSLSNSTENMLSDGDVSAKALQSTEICEFEIVNMASDRHTVNEESPLTQAPKHMACDGVCNEEANIPSYRPEFAEPSSISCHADSTPMLVPVDPVKSLMECSSVEPELDEISSNNELNTKYSNLEENTAYLGENLPCTSNLSDSPSQTRDDFPPELSSEHHHADEFDDEDPHTLSHASQQLSNILEPAAHGKNSNESLVDDSLQAEYAEDECPEISVDIQIDSPHSVASHAEEQHLDSAFPELETCHPDMKPDGIVSKVDDAPPMPEEKAISSTPTVDNLEATSFTKQQFLGISENISPHELDSAEVGFSYSREKNLDAASNAADCEESGGFSTDMDIIGKDDSSLKFSPDFQSSPDPPPVPNVHLDDVVTETVHSEVVIVATAVVGSHCDDNEDDSKSCTTSPTKLQEESITILEDLHQNSMEINKACSPEHLQESCTEKEVDQQAVASSNLDSVLCNTVSCDDSNSEFLNSVIDSSKVATSRNSLHIADATTVPLSSDQHDQDSESKSAQKINAIEIAEDTVSSPTHHNAELKMHIADATTVPLSSDQHDQDSESKPAQKINAIEIAEDIVSSPTHHNAELKMHIADATTVPLSSDQHDQDSVSKSAQKINAIEIAEDTVSSPIHHNAELRTPLEQKVELQDDQFDVESWGEQDSESKSALQIHVVEKAEDAASSPTHHIAELTTPLEQKIDLQDDQFDVEYWHADQASSEPFSLVDQIQSPNYLDQERYTDASSEFCAAQPPVSEFFPQLDVSEQAKDSGLLPEVSQINLDEMPPLPPLPPMQWRLGKVQNASLASERDFVGHNPGSFPPILPSTADAKTQLCHPAIEGEIIQPSNPFLPISTLKDENSQHGCNNLVGYMVHYDTSSLQVPTMVNHRNSEDDFSSSIRTQTTNPFLKLPTIYSESSEHGFLTSEGETAQPSVNPFSPVTNVGDTVFTFASGSLPKKLVQPLHQSAPETSLEDEKLQSTSVISDGKPVVQDDQPQHVFSTSEGQTDWSMGACVPLPPFEDGKPNGNRPMKLPRPPKPLIDAVAAHDKSKMKKVTERVRPQIGQKADERDSLLEQIRTKSFNLKPATLARPSIQGPNTNLKVAAILEKANAIRQVSLSLYIYIYTYIMRIHYNYMIRYNAFAGSDDEDDDEDSWSDS</sequence>
<dbReference type="GO" id="GO:0030036">
    <property type="term" value="P:actin cytoskeleton organization"/>
    <property type="evidence" value="ECO:0007669"/>
    <property type="project" value="UniProtKB-UniRule"/>
</dbReference>
<dbReference type="GO" id="GO:2000601">
    <property type="term" value="P:positive regulation of Arp2/3 complex-mediated actin nucleation"/>
    <property type="evidence" value="ECO:0007669"/>
    <property type="project" value="TreeGrafter"/>
</dbReference>
<reference evidence="9 10" key="1">
    <citation type="journal article" date="2018" name="Proc. Natl. Acad. Sci. U.S.A.">
        <title>Draft genome sequence of Camellia sinensis var. sinensis provides insights into the evolution of the tea genome and tea quality.</title>
        <authorList>
            <person name="Wei C."/>
            <person name="Yang H."/>
            <person name="Wang S."/>
            <person name="Zhao J."/>
            <person name="Liu C."/>
            <person name="Gao L."/>
            <person name="Xia E."/>
            <person name="Lu Y."/>
            <person name="Tai Y."/>
            <person name="She G."/>
            <person name="Sun J."/>
            <person name="Cao H."/>
            <person name="Tong W."/>
            <person name="Gao Q."/>
            <person name="Li Y."/>
            <person name="Deng W."/>
            <person name="Jiang X."/>
            <person name="Wang W."/>
            <person name="Chen Q."/>
            <person name="Zhang S."/>
            <person name="Li H."/>
            <person name="Wu J."/>
            <person name="Wang P."/>
            <person name="Li P."/>
            <person name="Shi C."/>
            <person name="Zheng F."/>
            <person name="Jian J."/>
            <person name="Huang B."/>
            <person name="Shan D."/>
            <person name="Shi M."/>
            <person name="Fang C."/>
            <person name="Yue Y."/>
            <person name="Li F."/>
            <person name="Li D."/>
            <person name="Wei S."/>
            <person name="Han B."/>
            <person name="Jiang C."/>
            <person name="Yin Y."/>
            <person name="Xia T."/>
            <person name="Zhang Z."/>
            <person name="Bennetzen J.L."/>
            <person name="Zhao S."/>
            <person name="Wan X."/>
        </authorList>
    </citation>
    <scope>NUCLEOTIDE SEQUENCE [LARGE SCALE GENOMIC DNA]</scope>
    <source>
        <strain evidence="10">cv. Shuchazao</strain>
        <tissue evidence="9">Leaf</tissue>
    </source>
</reference>
<keyword evidence="4 6" id="KW-0206">Cytoskeleton</keyword>
<feature type="domain" description="WH2" evidence="8">
    <location>
        <begin position="1522"/>
        <end position="1540"/>
    </location>
</feature>
<evidence type="ECO:0000256" key="5">
    <source>
        <dbReference type="ARBA" id="ARBA00055640"/>
    </source>
</evidence>
<dbReference type="PROSITE" id="PS51082">
    <property type="entry name" value="WH2"/>
    <property type="match status" value="1"/>
</dbReference>
<evidence type="ECO:0000259" key="8">
    <source>
        <dbReference type="PROSITE" id="PS51082"/>
    </source>
</evidence>
<feature type="compositionally biased region" description="Polar residues" evidence="7">
    <location>
        <begin position="599"/>
        <end position="610"/>
    </location>
</feature>
<evidence type="ECO:0000256" key="7">
    <source>
        <dbReference type="SAM" id="MobiDB-lite"/>
    </source>
</evidence>
<protein>
    <recommendedName>
        <fullName evidence="6">Protein SCAR</fullName>
    </recommendedName>
    <alternativeName>
        <fullName evidence="6">Protein WAVE</fullName>
    </alternativeName>
</protein>
<comment type="subcellular location">
    <subcellularLocation>
        <location evidence="1 6">Cytoplasm</location>
        <location evidence="1 6">Cytoskeleton</location>
    </subcellularLocation>
</comment>
<comment type="caution">
    <text evidence="9">The sequence shown here is derived from an EMBL/GenBank/DDBJ whole genome shotgun (WGS) entry which is preliminary data.</text>
</comment>
<dbReference type="PANTHER" id="PTHR12902">
    <property type="entry name" value="WASP-1"/>
    <property type="match status" value="1"/>
</dbReference>
<dbReference type="GO" id="GO:0005856">
    <property type="term" value="C:cytoskeleton"/>
    <property type="evidence" value="ECO:0007669"/>
    <property type="project" value="UniProtKB-SubCell"/>
</dbReference>
<dbReference type="EMBL" id="SDRB02012688">
    <property type="protein sequence ID" value="THF96981.1"/>
    <property type="molecule type" value="Genomic_DNA"/>
</dbReference>
<dbReference type="GO" id="GO:0003779">
    <property type="term" value="F:actin binding"/>
    <property type="evidence" value="ECO:0007669"/>
    <property type="project" value="UniProtKB-UniRule"/>
</dbReference>
<dbReference type="PANTHER" id="PTHR12902:SF1">
    <property type="entry name" value="WISKOTT-ALDRICH SYNDROME PROTEIN FAMILY MEMBER"/>
    <property type="match status" value="1"/>
</dbReference>
<keyword evidence="10" id="KW-1185">Reference proteome</keyword>
<feature type="compositionally biased region" description="Basic and acidic residues" evidence="7">
    <location>
        <begin position="611"/>
        <end position="627"/>
    </location>
</feature>
<dbReference type="GO" id="GO:0005737">
    <property type="term" value="C:cytoplasm"/>
    <property type="evidence" value="ECO:0007669"/>
    <property type="project" value="UniProtKB-ARBA"/>
</dbReference>